<dbReference type="GO" id="GO:0016881">
    <property type="term" value="F:acid-amino acid ligase activity"/>
    <property type="evidence" value="ECO:0007669"/>
    <property type="project" value="InterPro"/>
</dbReference>
<reference evidence="3 4" key="1">
    <citation type="submission" date="2017-06" db="EMBL/GenBank/DDBJ databases">
        <authorList>
            <person name="Kim H.J."/>
            <person name="Triplett B.A."/>
        </authorList>
    </citation>
    <scope>NUCLEOTIDE SEQUENCE [LARGE SCALE GENOMIC DNA]</scope>
    <source>
        <strain evidence="3 4">DSM 44272</strain>
    </source>
</reference>
<dbReference type="Proteomes" id="UP000198403">
    <property type="component" value="Unassembled WGS sequence"/>
</dbReference>
<evidence type="ECO:0000313" key="3">
    <source>
        <dbReference type="EMBL" id="SNR59299.1"/>
    </source>
</evidence>
<dbReference type="Pfam" id="PF08245">
    <property type="entry name" value="Mur_ligase_M"/>
    <property type="match status" value="1"/>
</dbReference>
<dbReference type="Gene3D" id="3.40.1190.10">
    <property type="entry name" value="Mur-like, catalytic domain"/>
    <property type="match status" value="1"/>
</dbReference>
<dbReference type="SUPFAM" id="SSF53623">
    <property type="entry name" value="MurD-like peptide ligases, catalytic domain"/>
    <property type="match status" value="1"/>
</dbReference>
<dbReference type="InterPro" id="IPR036565">
    <property type="entry name" value="Mur-like_cat_sf"/>
</dbReference>
<name>A0A238XMU6_9ACTN</name>
<dbReference type="NCBIfam" id="TIGR04012">
    <property type="entry name" value="poly_gGlu_PgsB"/>
    <property type="match status" value="1"/>
</dbReference>
<organism evidence="3 4">
    <name type="scientific">Blastococcus mobilis</name>
    <dbReference type="NCBI Taxonomy" id="1938746"/>
    <lineage>
        <taxon>Bacteria</taxon>
        <taxon>Bacillati</taxon>
        <taxon>Actinomycetota</taxon>
        <taxon>Actinomycetes</taxon>
        <taxon>Geodermatophilales</taxon>
        <taxon>Geodermatophilaceae</taxon>
        <taxon>Blastococcus</taxon>
    </lineage>
</organism>
<dbReference type="GO" id="GO:0045227">
    <property type="term" value="P:capsule polysaccharide biosynthetic process"/>
    <property type="evidence" value="ECO:0007669"/>
    <property type="project" value="InterPro"/>
</dbReference>
<feature type="region of interest" description="Disordered" evidence="1">
    <location>
        <begin position="405"/>
        <end position="459"/>
    </location>
</feature>
<dbReference type="InterPro" id="IPR013221">
    <property type="entry name" value="Mur_ligase_cen"/>
</dbReference>
<evidence type="ECO:0000256" key="1">
    <source>
        <dbReference type="SAM" id="MobiDB-lite"/>
    </source>
</evidence>
<dbReference type="GO" id="GO:0016020">
    <property type="term" value="C:membrane"/>
    <property type="evidence" value="ECO:0007669"/>
    <property type="project" value="InterPro"/>
</dbReference>
<evidence type="ECO:0000313" key="4">
    <source>
        <dbReference type="Proteomes" id="UP000198403"/>
    </source>
</evidence>
<evidence type="ECO:0000259" key="2">
    <source>
        <dbReference type="Pfam" id="PF08245"/>
    </source>
</evidence>
<feature type="compositionally biased region" description="Basic and acidic residues" evidence="1">
    <location>
        <begin position="405"/>
        <end position="417"/>
    </location>
</feature>
<sequence length="459" mass="51094">MTAGLFSLLFLVAVALALIVYWRTSVSGHRSRLDQLDVRVHVNGIRGKSTVTRLVAGVLREGGFVTVAKTTGSAARMIERRGEETPIFRRGAATINEQIDVVARHVDPDVEALVIECMAVRPLYQQYSQDYMVRSDITVITNVREDHQEEMGETLEQIADSLALTVPRNGILITAEDRPHLRDRLRERAEERGSRLIYADPRGVGDEDMRGFDYLQFKENVAIGLAIARLLGIRRQVALQGMWKSIPDIGVVRLRWYDVLGKRILWVPLFAANDRESVVLTFEILQAQFPPDAPVIGILNNRRDRGRRAELFAQMVPTDLSSYLDQVITFGAYEEQVSRTIVELGYPADRVHLLGETVQPTLDQILATIAGLVGGPEGVLIGMVNIHTDQAELLIEYFEHLQGAEHRSELDESRDPVRMPAGTRRIRRAGTHVATGRSQSRAAGNPGDEPGREDVTGGA</sequence>
<dbReference type="InterPro" id="IPR008337">
    <property type="entry name" value="Capsule_biosynth_CapB"/>
</dbReference>
<feature type="compositionally biased region" description="Basic and acidic residues" evidence="1">
    <location>
        <begin position="449"/>
        <end position="459"/>
    </location>
</feature>
<accession>A0A238XMU6</accession>
<dbReference type="InterPro" id="IPR050061">
    <property type="entry name" value="MurCDEF_pg_biosynth"/>
</dbReference>
<dbReference type="EMBL" id="FZNO01000014">
    <property type="protein sequence ID" value="SNR59299.1"/>
    <property type="molecule type" value="Genomic_DNA"/>
</dbReference>
<feature type="domain" description="Mur ligase central" evidence="2">
    <location>
        <begin position="44"/>
        <end position="197"/>
    </location>
</feature>
<dbReference type="GO" id="GO:0005524">
    <property type="term" value="F:ATP binding"/>
    <property type="evidence" value="ECO:0007669"/>
    <property type="project" value="InterPro"/>
</dbReference>
<gene>
    <name evidence="3" type="ORF">SAMN06272737_11476</name>
</gene>
<keyword evidence="4" id="KW-1185">Reference proteome</keyword>
<dbReference type="PANTHER" id="PTHR43445:SF1">
    <property type="entry name" value="PGA SYNTHASE CAPB"/>
    <property type="match status" value="1"/>
</dbReference>
<protein>
    <submittedName>
        <fullName evidence="3">Poly-gamma-glutamate synthase PgsB/CapB</fullName>
    </submittedName>
</protein>
<dbReference type="PRINTS" id="PR01758">
    <property type="entry name" value="CAPSULEPROTB"/>
</dbReference>
<dbReference type="RefSeq" id="WP_176445556.1">
    <property type="nucleotide sequence ID" value="NZ_FZNO01000014.1"/>
</dbReference>
<dbReference type="AlphaFoldDB" id="A0A238XMU6"/>
<dbReference type="PANTHER" id="PTHR43445">
    <property type="entry name" value="UDP-N-ACETYLMURAMATE--L-ALANINE LIGASE-RELATED"/>
    <property type="match status" value="1"/>
</dbReference>
<proteinExistence type="predicted"/>